<reference evidence="3" key="1">
    <citation type="journal article" date="2019" name="Sci. Rep.">
        <title>Draft genome of Tanacetum cinerariifolium, the natural source of mosquito coil.</title>
        <authorList>
            <person name="Yamashiro T."/>
            <person name="Shiraishi A."/>
            <person name="Satake H."/>
            <person name="Nakayama K."/>
        </authorList>
    </citation>
    <scope>NUCLEOTIDE SEQUENCE</scope>
</reference>
<dbReference type="InterPro" id="IPR006094">
    <property type="entry name" value="Oxid_FAD_bind_N"/>
</dbReference>
<dbReference type="InterPro" id="IPR036318">
    <property type="entry name" value="FAD-bd_PCMH-like_sf"/>
</dbReference>
<dbReference type="InterPro" id="IPR016169">
    <property type="entry name" value="FAD-bd_PCMH_sub2"/>
</dbReference>
<dbReference type="PANTHER" id="PTHR32448">
    <property type="entry name" value="OS08G0158400 PROTEIN"/>
    <property type="match status" value="1"/>
</dbReference>
<dbReference type="InterPro" id="IPR016166">
    <property type="entry name" value="FAD-bd_PCMH"/>
</dbReference>
<dbReference type="AlphaFoldDB" id="A0A699H0S9"/>
<dbReference type="Pfam" id="PF01565">
    <property type="entry name" value="FAD_binding_4"/>
    <property type="match status" value="2"/>
</dbReference>
<sequence length="1074" mass="122659">MSSSILPDLCIANPKYQKVSFGLSLWSPIRIISSSPWIALYLPKSHLSTSKVTNMCFDEHASLGKALQSLHALRQNHDLSVFRKNNFRPLVVVPVDNCDGNQRLTVALAVGLLGQSWRKEGIFHSLEAMFQKLFVRRKNSKTRCDTLRSNAAHGGAWGSGEDRVYVELIRRVTRQVGSVKNEGVDFVNALLGGLRDGVMKLRVTQVRRYTERKVNEELDLKYFLVQSAETGKKGKNGLDSLFADRILESLAQENVELFDKRIAPTRHIFLSFLYRKGYWAMLSLPDSNGSSSKGFLKPFMIHSLPFWYFSIGKKCLRRRFKEEKDEIAFLSEPHMELVLQGGARVVGCGLDISLLHKWLLCLDNTPHGSAQDSNQQKETDVNGNLADKCEGSDEHVSKIQYDELFLYHFPNSSESFFCNLPKKIQHGLEYEAADLKIVAERLVNQSIYWLRQKHETYELQILLRLEIHQSEYKESIKGSMKLKLVKQICTLLEIIQYLVEGGFRGNVSLYAYVERTIKASYSHNLQDVVDKIYDQMDLLPFGEEDEDQALMFNSEDSNQSWREKNDKHDILASKRFQESLSLEDESSHPLENLDTKLNKACERKERARRFVSFTRRMPDLQRVWPSKQSKAVKVKPENKRKKQKRGSYSVVCETLMVDQSPFIVLDLKELRSITINSSQNTTWVESGTTLGELYYWVSQQSQNLAFPGGICPTVGVGGQLSEGGFGTMVRKYGLAADNVIDARIIDVNGKFLIENLWGKICFGQLEVAGVEVLPLAVWSIAADYLVSNRYPGVRWVCHIRSWPNVRTIYGSGHDPLLDKCPGQWFTSDCKVSKYRNTKQFSIILHNLTDLLPFGEEDKDQALMFNSEDSNQSWREKNDKHDILASKRFQESLSLEDESSHPLENLDTKLNEACERRERARRFVSFTRRMPDLQRVWAPKQSKAMKVKPENKRKKQKRGSYSVVCETPMHTVLQNFGYQIRIRGGGHDYASVWYTSYDKDQSPFIVLDLKELRSITINSSQNNAWAESGTTLGELYYWVSQQSQNLSFLGGICPTVGVGGQLSEGGSVLWLENMV</sequence>
<protein>
    <submittedName>
        <fullName evidence="3">Putative treslin</fullName>
    </submittedName>
</protein>
<comment type="caution">
    <text evidence="3">The sequence shown here is derived from an EMBL/GenBank/DDBJ whole genome shotgun (WGS) entry which is preliminary data.</text>
</comment>
<feature type="domain" description="FAD-binding PCMH-type" evidence="2">
    <location>
        <begin position="615"/>
        <end position="804"/>
    </location>
</feature>
<accession>A0A699H0S9</accession>
<dbReference type="SUPFAM" id="SSF56176">
    <property type="entry name" value="FAD-binding/transporter-associated domain-like"/>
    <property type="match status" value="2"/>
</dbReference>
<evidence type="ECO:0000313" key="3">
    <source>
        <dbReference type="EMBL" id="GEW97110.1"/>
    </source>
</evidence>
<evidence type="ECO:0000259" key="2">
    <source>
        <dbReference type="PROSITE" id="PS51387"/>
    </source>
</evidence>
<gene>
    <name evidence="3" type="ORF">Tci_269086</name>
</gene>
<name>A0A699H0S9_TANCI</name>
<evidence type="ECO:0000256" key="1">
    <source>
        <dbReference type="SAM" id="MobiDB-lite"/>
    </source>
</evidence>
<organism evidence="3">
    <name type="scientific">Tanacetum cinerariifolium</name>
    <name type="common">Dalmatian daisy</name>
    <name type="synonym">Chrysanthemum cinerariifolium</name>
    <dbReference type="NCBI Taxonomy" id="118510"/>
    <lineage>
        <taxon>Eukaryota</taxon>
        <taxon>Viridiplantae</taxon>
        <taxon>Streptophyta</taxon>
        <taxon>Embryophyta</taxon>
        <taxon>Tracheophyta</taxon>
        <taxon>Spermatophyta</taxon>
        <taxon>Magnoliopsida</taxon>
        <taxon>eudicotyledons</taxon>
        <taxon>Gunneridae</taxon>
        <taxon>Pentapetalae</taxon>
        <taxon>asterids</taxon>
        <taxon>campanulids</taxon>
        <taxon>Asterales</taxon>
        <taxon>Asteraceae</taxon>
        <taxon>Asteroideae</taxon>
        <taxon>Anthemideae</taxon>
        <taxon>Anthemidinae</taxon>
        <taxon>Tanacetum</taxon>
    </lineage>
</organism>
<dbReference type="PROSITE" id="PS51387">
    <property type="entry name" value="FAD_PCMH"/>
    <property type="match status" value="1"/>
</dbReference>
<dbReference type="EMBL" id="BKCJ010082887">
    <property type="protein sequence ID" value="GEW97110.1"/>
    <property type="molecule type" value="Genomic_DNA"/>
</dbReference>
<proteinExistence type="predicted"/>
<dbReference type="GO" id="GO:0071949">
    <property type="term" value="F:FAD binding"/>
    <property type="evidence" value="ECO:0007669"/>
    <property type="project" value="InterPro"/>
</dbReference>
<feature type="compositionally biased region" description="Basic residues" evidence="1">
    <location>
        <begin position="942"/>
        <end position="957"/>
    </location>
</feature>
<feature type="region of interest" description="Disordered" evidence="1">
    <location>
        <begin position="939"/>
        <end position="959"/>
    </location>
</feature>
<dbReference type="Gene3D" id="3.30.465.10">
    <property type="match status" value="2"/>
</dbReference>